<feature type="region of interest" description="Disordered" evidence="1">
    <location>
        <begin position="59"/>
        <end position="198"/>
    </location>
</feature>
<feature type="region of interest" description="Disordered" evidence="1">
    <location>
        <begin position="453"/>
        <end position="483"/>
    </location>
</feature>
<proteinExistence type="predicted"/>
<dbReference type="Proteomes" id="UP001472866">
    <property type="component" value="Chromosome 14"/>
</dbReference>
<dbReference type="EMBL" id="CP151514">
    <property type="protein sequence ID" value="WZN66085.1"/>
    <property type="molecule type" value="Genomic_DNA"/>
</dbReference>
<organism evidence="2 3">
    <name type="scientific">Chloropicon roscoffensis</name>
    <dbReference type="NCBI Taxonomy" id="1461544"/>
    <lineage>
        <taxon>Eukaryota</taxon>
        <taxon>Viridiplantae</taxon>
        <taxon>Chlorophyta</taxon>
        <taxon>Chloropicophyceae</taxon>
        <taxon>Chloropicales</taxon>
        <taxon>Chloropicaceae</taxon>
        <taxon>Chloropicon</taxon>
    </lineage>
</organism>
<feature type="compositionally biased region" description="Basic residues" evidence="1">
    <location>
        <begin position="103"/>
        <end position="128"/>
    </location>
</feature>
<dbReference type="AlphaFoldDB" id="A0AAX4PID8"/>
<keyword evidence="3" id="KW-1185">Reference proteome</keyword>
<evidence type="ECO:0000313" key="3">
    <source>
        <dbReference type="Proteomes" id="UP001472866"/>
    </source>
</evidence>
<name>A0AAX4PID8_9CHLO</name>
<reference evidence="2 3" key="1">
    <citation type="submission" date="2024-03" db="EMBL/GenBank/DDBJ databases">
        <title>Complete genome sequence of the green alga Chloropicon roscoffensis RCC1871.</title>
        <authorList>
            <person name="Lemieux C."/>
            <person name="Pombert J.-F."/>
            <person name="Otis C."/>
            <person name="Turmel M."/>
        </authorList>
    </citation>
    <scope>NUCLEOTIDE SEQUENCE [LARGE SCALE GENOMIC DNA]</scope>
    <source>
        <strain evidence="2 3">RCC1871</strain>
    </source>
</reference>
<accession>A0AAX4PID8</accession>
<feature type="region of interest" description="Disordered" evidence="1">
    <location>
        <begin position="386"/>
        <end position="421"/>
    </location>
</feature>
<feature type="compositionally biased region" description="Basic and acidic residues" evidence="1">
    <location>
        <begin position="324"/>
        <end position="333"/>
    </location>
</feature>
<protein>
    <submittedName>
        <fullName evidence="2">Uncharacterized protein</fullName>
    </submittedName>
</protein>
<feature type="compositionally biased region" description="Basic and acidic residues" evidence="1">
    <location>
        <begin position="82"/>
        <end position="95"/>
    </location>
</feature>
<gene>
    <name evidence="2" type="ORF">HKI87_14g76480</name>
</gene>
<feature type="compositionally biased region" description="Basic and acidic residues" evidence="1">
    <location>
        <begin position="129"/>
        <end position="156"/>
    </location>
</feature>
<feature type="compositionally biased region" description="Polar residues" evidence="1">
    <location>
        <begin position="302"/>
        <end position="315"/>
    </location>
</feature>
<feature type="region of interest" description="Disordered" evidence="1">
    <location>
        <begin position="220"/>
        <end position="371"/>
    </location>
</feature>
<evidence type="ECO:0000256" key="1">
    <source>
        <dbReference type="SAM" id="MobiDB-lite"/>
    </source>
</evidence>
<evidence type="ECO:0000313" key="2">
    <source>
        <dbReference type="EMBL" id="WZN66085.1"/>
    </source>
</evidence>
<sequence>MLVSFLKGAVALAVIRRVSTFIKNSDLLREEREVDGSRRWRDEGERELARPRIAQVVERKGSAGAVNGLDEGASTSAVHGGAEGEHERYEGRRVSDGAAGYERRRRSSKGSKSPAKRLQRTSPKRIKLKDRERRVRDGGPEHDDEFERVGEAFEVDREVEEVVEEFLAPSPPTPGETGHHPRRQNKAQTRPFDRENSPEVVKIKVDLLESLKGNLESLKENLQDTVDSGNRVMGRGGADEVAAGATGDQDSPGAQELSFSLPRPIPREAKARARARRASAPAFESKERARRSSNPPRPRDQPNMSPQGNGVRPSTSESSGAREPAPESPERPRAPRQPSSVSVSESHDEAASDGYEYENSGEEANTPSPTYIVYEKQVLPTGYRKKKQKLLKVSTDSPDWMKNPTKTLGRGRNGGRAEDDFRIPGAKTHVKCRYVTQVSDSSPDWFRTKFATSHYQPVRENPDQGESGTLSPRKLTFAESRPL</sequence>